<reference evidence="1 2" key="1">
    <citation type="submission" date="2023-08" db="EMBL/GenBank/DDBJ databases">
        <title>The draft genome sequence of Paracraurococcus sp. LOR1-02.</title>
        <authorList>
            <person name="Kingkaew E."/>
            <person name="Tanasupawat S."/>
        </authorList>
    </citation>
    <scope>NUCLEOTIDE SEQUENCE [LARGE SCALE GENOMIC DNA]</scope>
    <source>
        <strain evidence="1 2">LOR1-02</strain>
    </source>
</reference>
<evidence type="ECO:0000313" key="1">
    <source>
        <dbReference type="EMBL" id="MDO9711770.1"/>
    </source>
</evidence>
<dbReference type="RefSeq" id="WP_305106623.1">
    <property type="nucleotide sequence ID" value="NZ_JAUTWS010000034.1"/>
</dbReference>
<name>A0ABT9E6U4_9PROT</name>
<gene>
    <name evidence="1" type="ORF">Q7A36_25710</name>
</gene>
<accession>A0ABT9E6U4</accession>
<dbReference type="EMBL" id="JAUTWS010000034">
    <property type="protein sequence ID" value="MDO9711770.1"/>
    <property type="molecule type" value="Genomic_DNA"/>
</dbReference>
<organism evidence="1 2">
    <name type="scientific">Paracraurococcus lichenis</name>
    <dbReference type="NCBI Taxonomy" id="3064888"/>
    <lineage>
        <taxon>Bacteria</taxon>
        <taxon>Pseudomonadati</taxon>
        <taxon>Pseudomonadota</taxon>
        <taxon>Alphaproteobacteria</taxon>
        <taxon>Acetobacterales</taxon>
        <taxon>Roseomonadaceae</taxon>
        <taxon>Paracraurococcus</taxon>
    </lineage>
</organism>
<protein>
    <submittedName>
        <fullName evidence="1">Uncharacterized protein</fullName>
    </submittedName>
</protein>
<keyword evidence="2" id="KW-1185">Reference proteome</keyword>
<sequence length="81" mass="8977">MSTTPWLRLDPETVVHCLSVEDGDQPGTPLPDDQQARILDPLRAMLRCGEVVAIARLRDGEEEIFLGSAEEAAERIRLGLH</sequence>
<evidence type="ECO:0000313" key="2">
    <source>
        <dbReference type="Proteomes" id="UP001243009"/>
    </source>
</evidence>
<proteinExistence type="predicted"/>
<dbReference type="Proteomes" id="UP001243009">
    <property type="component" value="Unassembled WGS sequence"/>
</dbReference>
<comment type="caution">
    <text evidence="1">The sequence shown here is derived from an EMBL/GenBank/DDBJ whole genome shotgun (WGS) entry which is preliminary data.</text>
</comment>